<dbReference type="AlphaFoldDB" id="A0A8D9AXK7"/>
<sequence>MLSPTISTRRLTSALTSVSALSAITLSLESKQMSSGISGTIVGSGILTVASESGTRTGAGAVSVESAESRTPIIIVEASKLSHKDLVCSRSLWRRFTSSRSLEFSSLRVATSSATLVLSGVEVELLRGLEGKLLLIVEGLEERLLLALVFWFRDSSRDSAGDTKRFILLVDLVTEDGLEDVLVKFLVLLSFESFLDTLGPDLGFTLDLALGFGVGTGSS</sequence>
<organism evidence="1">
    <name type="scientific">Cacopsylla melanoneura</name>
    <dbReference type="NCBI Taxonomy" id="428564"/>
    <lineage>
        <taxon>Eukaryota</taxon>
        <taxon>Metazoa</taxon>
        <taxon>Ecdysozoa</taxon>
        <taxon>Arthropoda</taxon>
        <taxon>Hexapoda</taxon>
        <taxon>Insecta</taxon>
        <taxon>Pterygota</taxon>
        <taxon>Neoptera</taxon>
        <taxon>Paraneoptera</taxon>
        <taxon>Hemiptera</taxon>
        <taxon>Sternorrhyncha</taxon>
        <taxon>Psylloidea</taxon>
        <taxon>Psyllidae</taxon>
        <taxon>Psyllinae</taxon>
        <taxon>Cacopsylla</taxon>
    </lineage>
</organism>
<reference evidence="1" key="1">
    <citation type="submission" date="2021-05" db="EMBL/GenBank/DDBJ databases">
        <authorList>
            <person name="Alioto T."/>
            <person name="Alioto T."/>
            <person name="Gomez Garrido J."/>
        </authorList>
    </citation>
    <scope>NUCLEOTIDE SEQUENCE</scope>
</reference>
<proteinExistence type="predicted"/>
<accession>A0A8D9AXK7</accession>
<name>A0A8D9AXK7_9HEMI</name>
<protein>
    <submittedName>
        <fullName evidence="1">Uncharacterized protein</fullName>
    </submittedName>
</protein>
<evidence type="ECO:0000313" key="1">
    <source>
        <dbReference type="EMBL" id="CAG6772922.1"/>
    </source>
</evidence>
<dbReference type="EMBL" id="HBUF01589727">
    <property type="protein sequence ID" value="CAG6772922.1"/>
    <property type="molecule type" value="Transcribed_RNA"/>
</dbReference>